<proteinExistence type="predicted"/>
<reference evidence="1 2" key="1">
    <citation type="journal article" date="2024" name="Nat. Commun.">
        <title>Phylogenomics reveals the evolutionary origins of lichenization in chlorophyte algae.</title>
        <authorList>
            <person name="Puginier C."/>
            <person name="Libourel C."/>
            <person name="Otte J."/>
            <person name="Skaloud P."/>
            <person name="Haon M."/>
            <person name="Grisel S."/>
            <person name="Petersen M."/>
            <person name="Berrin J.G."/>
            <person name="Delaux P.M."/>
            <person name="Dal Grande F."/>
            <person name="Keller J."/>
        </authorList>
    </citation>
    <scope>NUCLEOTIDE SEQUENCE [LARGE SCALE GENOMIC DNA]</scope>
    <source>
        <strain evidence="1 2">SAG 2523</strain>
    </source>
</reference>
<dbReference type="AlphaFoldDB" id="A0AAW1SRH1"/>
<dbReference type="EMBL" id="JALJOV010001205">
    <property type="protein sequence ID" value="KAK9852125.1"/>
    <property type="molecule type" value="Genomic_DNA"/>
</dbReference>
<accession>A0AAW1SRH1</accession>
<name>A0AAW1SRH1_9CHLO</name>
<organism evidence="1 2">
    <name type="scientific">Apatococcus fuscideae</name>
    <dbReference type="NCBI Taxonomy" id="2026836"/>
    <lineage>
        <taxon>Eukaryota</taxon>
        <taxon>Viridiplantae</taxon>
        <taxon>Chlorophyta</taxon>
        <taxon>core chlorophytes</taxon>
        <taxon>Trebouxiophyceae</taxon>
        <taxon>Chlorellales</taxon>
        <taxon>Chlorellaceae</taxon>
        <taxon>Apatococcus</taxon>
    </lineage>
</organism>
<evidence type="ECO:0000313" key="2">
    <source>
        <dbReference type="Proteomes" id="UP001485043"/>
    </source>
</evidence>
<sequence>MLDLGVVSATIYTWNKGGGYQPLQPRFIVHQGLARSTAVTASWQLPEAGLNPQGSSKVHCRVHFTRSSQIGSIGPPRSTGLTSAEILERYTDWVSLVNITAAIFSACVKNEADRGWTSLVLLVLEL</sequence>
<comment type="caution">
    <text evidence="1">The sequence shown here is derived from an EMBL/GenBank/DDBJ whole genome shotgun (WGS) entry which is preliminary data.</text>
</comment>
<gene>
    <name evidence="1" type="ORF">WJX84_004035</name>
</gene>
<keyword evidence="2" id="KW-1185">Reference proteome</keyword>
<evidence type="ECO:0000313" key="1">
    <source>
        <dbReference type="EMBL" id="KAK9852125.1"/>
    </source>
</evidence>
<protein>
    <submittedName>
        <fullName evidence="1">Uncharacterized protein</fullName>
    </submittedName>
</protein>
<dbReference type="Proteomes" id="UP001485043">
    <property type="component" value="Unassembled WGS sequence"/>
</dbReference>